<protein>
    <recommendedName>
        <fullName evidence="1">C2H2-type domain-containing protein</fullName>
    </recommendedName>
</protein>
<evidence type="ECO:0000313" key="3">
    <source>
        <dbReference type="Proteomes" id="UP001219525"/>
    </source>
</evidence>
<dbReference type="EMBL" id="JARJCW010000073">
    <property type="protein sequence ID" value="KAJ7198322.1"/>
    <property type="molecule type" value="Genomic_DNA"/>
</dbReference>
<dbReference type="Proteomes" id="UP001219525">
    <property type="component" value="Unassembled WGS sequence"/>
</dbReference>
<dbReference type="AlphaFoldDB" id="A0AAD6UZA3"/>
<dbReference type="InterPro" id="IPR013087">
    <property type="entry name" value="Znf_C2H2_type"/>
</dbReference>
<evidence type="ECO:0000313" key="2">
    <source>
        <dbReference type="EMBL" id="KAJ7198322.1"/>
    </source>
</evidence>
<sequence length="123" mass="14792">MLLECSECQLPYYDFEDLQEHYEISHPKLHRQNNRLDVRIIKRILHIHQKTYRCPKCYMPFPHPDLRDSHAEFDECNPECDSDCEKDRGEYFTVRRGNIDSIVYKISQLRTRRGSSSSNYFSS</sequence>
<proteinExistence type="predicted"/>
<accession>A0AAD6UZA3</accession>
<keyword evidence="3" id="KW-1185">Reference proteome</keyword>
<dbReference type="PROSITE" id="PS00028">
    <property type="entry name" value="ZINC_FINGER_C2H2_1"/>
    <property type="match status" value="1"/>
</dbReference>
<evidence type="ECO:0000259" key="1">
    <source>
        <dbReference type="PROSITE" id="PS00028"/>
    </source>
</evidence>
<comment type="caution">
    <text evidence="2">The sequence shown here is derived from an EMBL/GenBank/DDBJ whole genome shotgun (WGS) entry which is preliminary data.</text>
</comment>
<feature type="domain" description="C2H2-type" evidence="1">
    <location>
        <begin position="5"/>
        <end position="26"/>
    </location>
</feature>
<gene>
    <name evidence="2" type="ORF">GGX14DRAFT_402023</name>
</gene>
<organism evidence="2 3">
    <name type="scientific">Mycena pura</name>
    <dbReference type="NCBI Taxonomy" id="153505"/>
    <lineage>
        <taxon>Eukaryota</taxon>
        <taxon>Fungi</taxon>
        <taxon>Dikarya</taxon>
        <taxon>Basidiomycota</taxon>
        <taxon>Agaricomycotina</taxon>
        <taxon>Agaricomycetes</taxon>
        <taxon>Agaricomycetidae</taxon>
        <taxon>Agaricales</taxon>
        <taxon>Marasmiineae</taxon>
        <taxon>Mycenaceae</taxon>
        <taxon>Mycena</taxon>
    </lineage>
</organism>
<name>A0AAD6UZA3_9AGAR</name>
<reference evidence="2" key="1">
    <citation type="submission" date="2023-03" db="EMBL/GenBank/DDBJ databases">
        <title>Massive genome expansion in bonnet fungi (Mycena s.s.) driven by repeated elements and novel gene families across ecological guilds.</title>
        <authorList>
            <consortium name="Lawrence Berkeley National Laboratory"/>
            <person name="Harder C.B."/>
            <person name="Miyauchi S."/>
            <person name="Viragh M."/>
            <person name="Kuo A."/>
            <person name="Thoen E."/>
            <person name="Andreopoulos B."/>
            <person name="Lu D."/>
            <person name="Skrede I."/>
            <person name="Drula E."/>
            <person name="Henrissat B."/>
            <person name="Morin E."/>
            <person name="Kohler A."/>
            <person name="Barry K."/>
            <person name="LaButti K."/>
            <person name="Morin E."/>
            <person name="Salamov A."/>
            <person name="Lipzen A."/>
            <person name="Mereny Z."/>
            <person name="Hegedus B."/>
            <person name="Baldrian P."/>
            <person name="Stursova M."/>
            <person name="Weitz H."/>
            <person name="Taylor A."/>
            <person name="Grigoriev I.V."/>
            <person name="Nagy L.G."/>
            <person name="Martin F."/>
            <person name="Kauserud H."/>
        </authorList>
    </citation>
    <scope>NUCLEOTIDE SEQUENCE</scope>
    <source>
        <strain evidence="2">9144</strain>
    </source>
</reference>